<name>A0AAD1YA24_EUPCR</name>
<organism evidence="2 3">
    <name type="scientific">Euplotes crassus</name>
    <dbReference type="NCBI Taxonomy" id="5936"/>
    <lineage>
        <taxon>Eukaryota</taxon>
        <taxon>Sar</taxon>
        <taxon>Alveolata</taxon>
        <taxon>Ciliophora</taxon>
        <taxon>Intramacronucleata</taxon>
        <taxon>Spirotrichea</taxon>
        <taxon>Hypotrichia</taxon>
        <taxon>Euplotida</taxon>
        <taxon>Euplotidae</taxon>
        <taxon>Moneuplotes</taxon>
    </lineage>
</organism>
<evidence type="ECO:0000256" key="1">
    <source>
        <dbReference type="SAM" id="MobiDB-lite"/>
    </source>
</evidence>
<protein>
    <submittedName>
        <fullName evidence="2">Uncharacterized protein</fullName>
    </submittedName>
</protein>
<dbReference type="EMBL" id="CAMPGE010029797">
    <property type="protein sequence ID" value="CAI2387284.1"/>
    <property type="molecule type" value="Genomic_DNA"/>
</dbReference>
<feature type="compositionally biased region" description="Low complexity" evidence="1">
    <location>
        <begin position="1"/>
        <end position="18"/>
    </location>
</feature>
<accession>A0AAD1YA24</accession>
<evidence type="ECO:0000313" key="2">
    <source>
        <dbReference type="EMBL" id="CAI2387284.1"/>
    </source>
</evidence>
<dbReference type="Proteomes" id="UP001295684">
    <property type="component" value="Unassembled WGS sequence"/>
</dbReference>
<comment type="caution">
    <text evidence="2">The sequence shown here is derived from an EMBL/GenBank/DDBJ whole genome shotgun (WGS) entry which is preliminary data.</text>
</comment>
<evidence type="ECO:0000313" key="3">
    <source>
        <dbReference type="Proteomes" id="UP001295684"/>
    </source>
</evidence>
<gene>
    <name evidence="2" type="ORF">ECRASSUSDP1_LOCUS28913</name>
</gene>
<dbReference type="AlphaFoldDB" id="A0AAD1YA24"/>
<feature type="region of interest" description="Disordered" evidence="1">
    <location>
        <begin position="1"/>
        <end position="24"/>
    </location>
</feature>
<reference evidence="2" key="1">
    <citation type="submission" date="2023-07" db="EMBL/GenBank/DDBJ databases">
        <authorList>
            <consortium name="AG Swart"/>
            <person name="Singh M."/>
            <person name="Singh A."/>
            <person name="Seah K."/>
            <person name="Emmerich C."/>
        </authorList>
    </citation>
    <scope>NUCLEOTIDE SEQUENCE</scope>
    <source>
        <strain evidence="2">DP1</strain>
    </source>
</reference>
<proteinExistence type="predicted"/>
<keyword evidence="3" id="KW-1185">Reference proteome</keyword>
<sequence length="55" mass="6196">MNNIPSSSNSHLKAKSSLCNSRGFPKAETISTTRLTFPLGYNKTYILPKIYFEID</sequence>